<evidence type="ECO:0000313" key="3">
    <source>
        <dbReference type="Proteomes" id="UP000247702"/>
    </source>
</evidence>
<proteinExistence type="predicted"/>
<dbReference type="EMBL" id="BEXD01000266">
    <property type="protein sequence ID" value="GBB85930.1"/>
    <property type="molecule type" value="Genomic_DNA"/>
</dbReference>
<gene>
    <name evidence="2" type="ORF">RCL2_002313100</name>
    <name evidence="1" type="ORF">RclHR1_12370006</name>
</gene>
<accession>A0A2Z6Q712</accession>
<reference evidence="2" key="2">
    <citation type="submission" date="2019-10" db="EMBL/GenBank/DDBJ databases">
        <title>Conservation and host-specific expression of non-tandemly repeated heterogenous ribosome RNA gene in arbuscular mycorrhizal fungi.</title>
        <authorList>
            <person name="Maeda T."/>
            <person name="Kobayashi Y."/>
            <person name="Nakagawa T."/>
            <person name="Ezawa T."/>
            <person name="Yamaguchi K."/>
            <person name="Bino T."/>
            <person name="Nishimoto Y."/>
            <person name="Shigenobu S."/>
            <person name="Kawaguchi M."/>
        </authorList>
    </citation>
    <scope>NUCLEOTIDE SEQUENCE</scope>
    <source>
        <strain evidence="2">HR1</strain>
    </source>
</reference>
<keyword evidence="3" id="KW-1185">Reference proteome</keyword>
<dbReference type="Proteomes" id="UP000615446">
    <property type="component" value="Unassembled WGS sequence"/>
</dbReference>
<dbReference type="AlphaFoldDB" id="A0A2Z6Q712"/>
<protein>
    <submittedName>
        <fullName evidence="1">Uncharacterized protein</fullName>
    </submittedName>
</protein>
<sequence>MVWSTLYNRHLEEINTDLIDILGLLIDEVESEILDEEKENLIEDEASPPLPHFQNSSHAFHLATYNKQKKTN</sequence>
<reference evidence="1 3" key="1">
    <citation type="submission" date="2017-11" db="EMBL/GenBank/DDBJ databases">
        <title>The genome of Rhizophagus clarus HR1 reveals common genetic basis of auxotrophy among arbuscular mycorrhizal fungi.</title>
        <authorList>
            <person name="Kobayashi Y."/>
        </authorList>
    </citation>
    <scope>NUCLEOTIDE SEQUENCE [LARGE SCALE GENOMIC DNA]</scope>
    <source>
        <strain evidence="1 3">HR1</strain>
    </source>
</reference>
<evidence type="ECO:0000313" key="2">
    <source>
        <dbReference type="EMBL" id="GES96501.1"/>
    </source>
</evidence>
<dbReference type="Proteomes" id="UP000247702">
    <property type="component" value="Unassembled WGS sequence"/>
</dbReference>
<dbReference type="EMBL" id="BLAL01000252">
    <property type="protein sequence ID" value="GES96501.1"/>
    <property type="molecule type" value="Genomic_DNA"/>
</dbReference>
<name>A0A2Z6Q712_9GLOM</name>
<organism evidence="1 3">
    <name type="scientific">Rhizophagus clarus</name>
    <dbReference type="NCBI Taxonomy" id="94130"/>
    <lineage>
        <taxon>Eukaryota</taxon>
        <taxon>Fungi</taxon>
        <taxon>Fungi incertae sedis</taxon>
        <taxon>Mucoromycota</taxon>
        <taxon>Glomeromycotina</taxon>
        <taxon>Glomeromycetes</taxon>
        <taxon>Glomerales</taxon>
        <taxon>Glomeraceae</taxon>
        <taxon>Rhizophagus</taxon>
    </lineage>
</organism>
<comment type="caution">
    <text evidence="1">The sequence shown here is derived from an EMBL/GenBank/DDBJ whole genome shotgun (WGS) entry which is preliminary data.</text>
</comment>
<evidence type="ECO:0000313" key="1">
    <source>
        <dbReference type="EMBL" id="GBB85930.1"/>
    </source>
</evidence>